<evidence type="ECO:0000256" key="11">
    <source>
        <dbReference type="ARBA" id="ARBA00023136"/>
    </source>
</evidence>
<dbReference type="Pfam" id="PF00487">
    <property type="entry name" value="FA_desaturase"/>
    <property type="match status" value="1"/>
</dbReference>
<comment type="similarity">
    <text evidence="2">Belongs to the fatty acid desaturase type 1 family. AlkB subfamily.</text>
</comment>
<evidence type="ECO:0000256" key="4">
    <source>
        <dbReference type="ARBA" id="ARBA00022519"/>
    </source>
</evidence>
<dbReference type="PANTHER" id="PTHR38674">
    <property type="entry name" value="ALKANE 1-MONOOXYGENASE 1"/>
    <property type="match status" value="1"/>
</dbReference>
<evidence type="ECO:0000256" key="2">
    <source>
        <dbReference type="ARBA" id="ARBA00010823"/>
    </source>
</evidence>
<evidence type="ECO:0000256" key="10">
    <source>
        <dbReference type="ARBA" id="ARBA00023033"/>
    </source>
</evidence>
<keyword evidence="15" id="KW-1185">Reference proteome</keyword>
<keyword evidence="9" id="KW-0408">Iron</keyword>
<dbReference type="GO" id="GO:0004497">
    <property type="term" value="F:monooxygenase activity"/>
    <property type="evidence" value="ECO:0007669"/>
    <property type="project" value="UniProtKB-KW"/>
</dbReference>
<dbReference type="AlphaFoldDB" id="A0AAV9IMC2"/>
<proteinExistence type="inferred from homology"/>
<evidence type="ECO:0000256" key="7">
    <source>
        <dbReference type="ARBA" id="ARBA00022989"/>
    </source>
</evidence>
<evidence type="ECO:0000256" key="3">
    <source>
        <dbReference type="ARBA" id="ARBA00022475"/>
    </source>
</evidence>
<evidence type="ECO:0000256" key="6">
    <source>
        <dbReference type="ARBA" id="ARBA00022723"/>
    </source>
</evidence>
<dbReference type="GO" id="GO:0005886">
    <property type="term" value="C:plasma membrane"/>
    <property type="evidence" value="ECO:0007669"/>
    <property type="project" value="UniProtKB-SubCell"/>
</dbReference>
<feature type="transmembrane region" description="Helical" evidence="12">
    <location>
        <begin position="317"/>
        <end position="335"/>
    </location>
</feature>
<evidence type="ECO:0000313" key="15">
    <source>
        <dbReference type="Proteomes" id="UP001300502"/>
    </source>
</evidence>
<evidence type="ECO:0000256" key="9">
    <source>
        <dbReference type="ARBA" id="ARBA00023004"/>
    </source>
</evidence>
<dbReference type="GO" id="GO:0046872">
    <property type="term" value="F:metal ion binding"/>
    <property type="evidence" value="ECO:0007669"/>
    <property type="project" value="UniProtKB-KW"/>
</dbReference>
<dbReference type="InterPro" id="IPR033885">
    <property type="entry name" value="AlkB/XylM"/>
</dbReference>
<feature type="domain" description="Fatty acid desaturase" evidence="13">
    <location>
        <begin position="99"/>
        <end position="324"/>
    </location>
</feature>
<dbReference type="InterPro" id="IPR005804">
    <property type="entry name" value="FA_desaturase_dom"/>
</dbReference>
<dbReference type="PANTHER" id="PTHR38674:SF1">
    <property type="entry name" value="ALKANE 1-MONOOXYGENASE 1"/>
    <property type="match status" value="1"/>
</dbReference>
<evidence type="ECO:0000256" key="5">
    <source>
        <dbReference type="ARBA" id="ARBA00022692"/>
    </source>
</evidence>
<protein>
    <recommendedName>
        <fullName evidence="13">Fatty acid desaturase domain-containing protein</fullName>
    </recommendedName>
</protein>
<keyword evidence="7 12" id="KW-1133">Transmembrane helix</keyword>
<keyword evidence="6" id="KW-0479">Metal-binding</keyword>
<feature type="transmembrane region" description="Helical" evidence="12">
    <location>
        <begin position="27"/>
        <end position="47"/>
    </location>
</feature>
<feature type="transmembrane region" description="Helical" evidence="12">
    <location>
        <begin position="99"/>
        <end position="118"/>
    </location>
</feature>
<evidence type="ECO:0000313" key="14">
    <source>
        <dbReference type="EMBL" id="KAK4528433.1"/>
    </source>
</evidence>
<feature type="transmembrane region" description="Helical" evidence="12">
    <location>
        <begin position="68"/>
        <end position="87"/>
    </location>
</feature>
<keyword evidence="10" id="KW-0503">Monooxygenase</keyword>
<comment type="caution">
    <text evidence="14">The sequence shown here is derived from an EMBL/GenBank/DDBJ whole genome shotgun (WGS) entry which is preliminary data.</text>
</comment>
<dbReference type="GO" id="GO:0006629">
    <property type="term" value="P:lipid metabolic process"/>
    <property type="evidence" value="ECO:0007669"/>
    <property type="project" value="InterPro"/>
</dbReference>
<keyword evidence="4" id="KW-0997">Cell inner membrane</keyword>
<keyword evidence="11 12" id="KW-0472">Membrane</keyword>
<sequence>MYPAYFYYVAYTGPFTAFMSLSFIHGYGKWCCIVYVFVILPLLDFLLGEDVDNPSKEEEELYTASFQYRLPLLLWLPVEFLLITKAASLVNRFHTATCWLSSVISVGLISGVGITCAHELGHKLSITCTLFSKGLLLLSCFGCFTIEHNYGHHKNVATESDPTTARRNESFYRFLFRALFGVIRDAWRLENKALRRRGYSGISLVIGNRVLQDTFCSLIIGLAYCFLFGWKAMCFFFAQALVAVSLLQLVNYIEHYGLMRRRLANGMYEPVQVYHSWDAPHKLTNLMQFKLQRHSDHHMEPLRPYQLLRTWEPTPKLPYAYPTMMVVALFPWLYFRRMNPLIPTRNDCFLNN</sequence>
<keyword evidence="5 12" id="KW-0812">Transmembrane</keyword>
<dbReference type="CDD" id="cd03512">
    <property type="entry name" value="Alkane-hydroxylase"/>
    <property type="match status" value="1"/>
</dbReference>
<accession>A0AAV9IMC2</accession>
<dbReference type="Proteomes" id="UP001300502">
    <property type="component" value="Unassembled WGS sequence"/>
</dbReference>
<keyword evidence="3" id="KW-1003">Cell membrane</keyword>
<evidence type="ECO:0000256" key="12">
    <source>
        <dbReference type="SAM" id="Phobius"/>
    </source>
</evidence>
<organism evidence="14 15">
    <name type="scientific">Galdieria yellowstonensis</name>
    <dbReference type="NCBI Taxonomy" id="3028027"/>
    <lineage>
        <taxon>Eukaryota</taxon>
        <taxon>Rhodophyta</taxon>
        <taxon>Bangiophyceae</taxon>
        <taxon>Galdieriales</taxon>
        <taxon>Galdieriaceae</taxon>
        <taxon>Galdieria</taxon>
    </lineage>
</organism>
<comment type="subcellular location">
    <subcellularLocation>
        <location evidence="1">Cell inner membrane</location>
        <topology evidence="1">Multi-pass membrane protein</topology>
    </subcellularLocation>
</comment>
<dbReference type="EMBL" id="JANCYU010000064">
    <property type="protein sequence ID" value="KAK4528433.1"/>
    <property type="molecule type" value="Genomic_DNA"/>
</dbReference>
<evidence type="ECO:0000259" key="13">
    <source>
        <dbReference type="Pfam" id="PF00487"/>
    </source>
</evidence>
<reference evidence="14 15" key="1">
    <citation type="submission" date="2022-07" db="EMBL/GenBank/DDBJ databases">
        <title>Genome-wide signatures of adaptation to extreme environments.</title>
        <authorList>
            <person name="Cho C.H."/>
            <person name="Yoon H.S."/>
        </authorList>
    </citation>
    <scope>NUCLEOTIDE SEQUENCE [LARGE SCALE GENOMIC DNA]</scope>
    <source>
        <strain evidence="14 15">108.79 E11</strain>
    </source>
</reference>
<evidence type="ECO:0000256" key="1">
    <source>
        <dbReference type="ARBA" id="ARBA00004429"/>
    </source>
</evidence>
<gene>
    <name evidence="14" type="ORF">GAYE_SCF56G6376</name>
</gene>
<evidence type="ECO:0000256" key="8">
    <source>
        <dbReference type="ARBA" id="ARBA00023002"/>
    </source>
</evidence>
<feature type="transmembrane region" description="Helical" evidence="12">
    <location>
        <begin position="210"/>
        <end position="230"/>
    </location>
</feature>
<name>A0AAV9IMC2_9RHOD</name>
<keyword evidence="8" id="KW-0560">Oxidoreductase</keyword>
<feature type="transmembrane region" description="Helical" evidence="12">
    <location>
        <begin position="130"/>
        <end position="150"/>
    </location>
</feature>